<name>A0A0B7NEL5_9FUNG</name>
<organism evidence="2 3">
    <name type="scientific">Parasitella parasitica</name>
    <dbReference type="NCBI Taxonomy" id="35722"/>
    <lineage>
        <taxon>Eukaryota</taxon>
        <taxon>Fungi</taxon>
        <taxon>Fungi incertae sedis</taxon>
        <taxon>Mucoromycota</taxon>
        <taxon>Mucoromycotina</taxon>
        <taxon>Mucoromycetes</taxon>
        <taxon>Mucorales</taxon>
        <taxon>Mucorineae</taxon>
        <taxon>Mucoraceae</taxon>
        <taxon>Parasitella</taxon>
    </lineage>
</organism>
<evidence type="ECO:0000256" key="1">
    <source>
        <dbReference type="SAM" id="MobiDB-lite"/>
    </source>
</evidence>
<keyword evidence="3" id="KW-1185">Reference proteome</keyword>
<dbReference type="InterPro" id="IPR020529">
    <property type="entry name" value="ORC6_met/pln"/>
</dbReference>
<sequence length="320" mass="35915">MGQFEPMTSHSSPPTELDYPLSLLRYIALLSHDTIMANPIAHCLERLNLQDDKRLKQKAVEFQGQLSNVPAKIFDKGPNCKVVVCIQLAYESLGNYDWNLKLGSQLAGCKTSAYEAALSIARQRLNIQPTINFEALTVALGSSTMLNPVKQLWAIFEEAYQEQFTGATKLSAKKELKLPCWKGAVIFSCAKAFGEHLSKEKLHELCACTKTDLTKCIKIVEKTCAAKLGELKISTTKSTRNKRSRKQSEGDDEKDSDVEPMDIDGKNRNPDHKKAIPKKAAKPVSGIVSMINQQDYTTTKRFKEFSQWKSLMIDQLQQRI</sequence>
<evidence type="ECO:0000313" key="2">
    <source>
        <dbReference type="EMBL" id="CEP13962.1"/>
    </source>
</evidence>
<feature type="region of interest" description="Disordered" evidence="1">
    <location>
        <begin position="236"/>
        <end position="282"/>
    </location>
</feature>
<evidence type="ECO:0000313" key="3">
    <source>
        <dbReference type="Proteomes" id="UP000054107"/>
    </source>
</evidence>
<feature type="compositionally biased region" description="Acidic residues" evidence="1">
    <location>
        <begin position="250"/>
        <end position="262"/>
    </location>
</feature>
<evidence type="ECO:0008006" key="4">
    <source>
        <dbReference type="Google" id="ProtNLM"/>
    </source>
</evidence>
<accession>A0A0B7NEL5</accession>
<protein>
    <recommendedName>
        <fullName evidence="4">Origin recognition complex subunit 6</fullName>
    </recommendedName>
</protein>
<reference evidence="2 3" key="1">
    <citation type="submission" date="2014-09" db="EMBL/GenBank/DDBJ databases">
        <authorList>
            <person name="Ellenberger Sabrina"/>
        </authorList>
    </citation>
    <scope>NUCLEOTIDE SEQUENCE [LARGE SCALE GENOMIC DNA]</scope>
    <source>
        <strain evidence="2 3">CBS 412.66</strain>
    </source>
</reference>
<dbReference type="EMBL" id="LN730770">
    <property type="protein sequence ID" value="CEP13962.1"/>
    <property type="molecule type" value="Genomic_DNA"/>
</dbReference>
<dbReference type="PANTHER" id="PTHR13394:SF0">
    <property type="entry name" value="ORIGIN RECOGNITION COMPLEX SUBUNIT 6"/>
    <property type="match status" value="1"/>
</dbReference>
<gene>
    <name evidence="2" type="primary">PARPA_08109.1 scaffold 31862</name>
</gene>
<proteinExistence type="predicted"/>
<dbReference type="OrthoDB" id="5552484at2759"/>
<dbReference type="AlphaFoldDB" id="A0A0B7NEL5"/>
<dbReference type="Gene3D" id="1.10.472.10">
    <property type="entry name" value="Cyclin-like"/>
    <property type="match status" value="1"/>
</dbReference>
<dbReference type="GO" id="GO:0006270">
    <property type="term" value="P:DNA replication initiation"/>
    <property type="evidence" value="ECO:0007669"/>
    <property type="project" value="TreeGrafter"/>
</dbReference>
<dbReference type="GO" id="GO:0005664">
    <property type="term" value="C:nuclear origin of replication recognition complex"/>
    <property type="evidence" value="ECO:0007669"/>
    <property type="project" value="InterPro"/>
</dbReference>
<dbReference type="PANTHER" id="PTHR13394">
    <property type="entry name" value="ORIGIN RECOGNITION COMPLEX SUBUNIT 6"/>
    <property type="match status" value="1"/>
</dbReference>
<dbReference type="Proteomes" id="UP000054107">
    <property type="component" value="Unassembled WGS sequence"/>
</dbReference>
<dbReference type="STRING" id="35722.A0A0B7NEL5"/>
<feature type="compositionally biased region" description="Basic and acidic residues" evidence="1">
    <location>
        <begin position="263"/>
        <end position="274"/>
    </location>
</feature>